<keyword evidence="3" id="KW-1185">Reference proteome</keyword>
<accession>A0ABQ5M950</accession>
<keyword evidence="1" id="KW-0812">Transmembrane</keyword>
<keyword evidence="1" id="KW-1133">Transmembrane helix</keyword>
<proteinExistence type="predicted"/>
<evidence type="ECO:0000256" key="1">
    <source>
        <dbReference type="SAM" id="Phobius"/>
    </source>
</evidence>
<comment type="caution">
    <text evidence="2">The sequence shown here is derived from an EMBL/GenBank/DDBJ whole genome shotgun (WGS) entry which is preliminary data.</text>
</comment>
<dbReference type="Proteomes" id="UP001419084">
    <property type="component" value="Unassembled WGS sequence"/>
</dbReference>
<dbReference type="RefSeq" id="WP_346065781.1">
    <property type="nucleotide sequence ID" value="NZ_BRPJ01000073.1"/>
</dbReference>
<reference evidence="2 3" key="1">
    <citation type="journal article" date="2024" name="Int. J. Syst. Evol. Microbiol.">
        <title>Lacrimispora brassicae sp. nov. isolated from fermented cabbage, and proposal of Clostridium indicum Gundawar et al. 2019 and Clostridium methoxybenzovorans Mechichi et al. 1999 as heterotypic synonyms of Lacrimispora amygdalina (Parshina et al. 2003) Haas and Blanchard 2020 and Lacrimispora indolis (McClung and McCoy 1957) Haas and Blanchard 2020, respectively.</title>
        <authorList>
            <person name="Kobayashi H."/>
            <person name="Tanizawa Y."/>
            <person name="Sakamoto M."/>
            <person name="Ohkuma M."/>
            <person name="Tohno M."/>
        </authorList>
    </citation>
    <scope>NUCLEOTIDE SEQUENCE [LARGE SCALE GENOMIC DNA]</scope>
    <source>
        <strain evidence="2 3">DSM 12857</strain>
    </source>
</reference>
<evidence type="ECO:0000313" key="2">
    <source>
        <dbReference type="EMBL" id="GLB31480.1"/>
    </source>
</evidence>
<feature type="transmembrane region" description="Helical" evidence="1">
    <location>
        <begin position="98"/>
        <end position="118"/>
    </location>
</feature>
<protein>
    <submittedName>
        <fullName evidence="2">Uncharacterized protein</fullName>
    </submittedName>
</protein>
<gene>
    <name evidence="2" type="ORF">LAD12857_34030</name>
</gene>
<name>A0ABQ5M950_9FIRM</name>
<keyword evidence="1" id="KW-0472">Membrane</keyword>
<organism evidence="2 3">
    <name type="scientific">Lacrimispora amygdalina</name>
    <dbReference type="NCBI Taxonomy" id="253257"/>
    <lineage>
        <taxon>Bacteria</taxon>
        <taxon>Bacillati</taxon>
        <taxon>Bacillota</taxon>
        <taxon>Clostridia</taxon>
        <taxon>Lachnospirales</taxon>
        <taxon>Lachnospiraceae</taxon>
        <taxon>Lacrimispora</taxon>
    </lineage>
</organism>
<evidence type="ECO:0000313" key="3">
    <source>
        <dbReference type="Proteomes" id="UP001419084"/>
    </source>
</evidence>
<sequence length="170" mass="19648">MKIHPLNEEAIREIGWSDIYVSGYSEKVHIFHYRAGVNSKNIIVLHTPVTAVKNCYECYEQLGRIYGFNVFAVDYVPGEGECSGETQDFTLLNMVGIWMLYMNMYVTIFLTIFICWAIPELAVLWHSTIWEQAVSLKALRNLPVGFTGTQRHWGYQRLLPSLRWGSCACW</sequence>
<dbReference type="EMBL" id="BRPJ01000073">
    <property type="protein sequence ID" value="GLB31480.1"/>
    <property type="molecule type" value="Genomic_DNA"/>
</dbReference>